<accession>A0A0P1MAG2</accession>
<evidence type="ECO:0000256" key="6">
    <source>
        <dbReference type="ARBA" id="ARBA00022842"/>
    </source>
</evidence>
<feature type="transmembrane region" description="Helical" evidence="12">
    <location>
        <begin position="235"/>
        <end position="254"/>
    </location>
</feature>
<evidence type="ECO:0000313" key="15">
    <source>
        <dbReference type="Proteomes" id="UP000182011"/>
    </source>
</evidence>
<feature type="transmembrane region" description="Helical" evidence="12">
    <location>
        <begin position="203"/>
        <end position="229"/>
    </location>
</feature>
<feature type="transmembrane region" description="Helical" evidence="12">
    <location>
        <begin position="44"/>
        <end position="66"/>
    </location>
</feature>
<dbReference type="HAMAP" id="MF_01286">
    <property type="entry name" value="DGGGP_synth"/>
    <property type="match status" value="1"/>
</dbReference>
<dbReference type="CDD" id="cd13961">
    <property type="entry name" value="PT_UbiA_DGGGPS"/>
    <property type="match status" value="1"/>
</dbReference>
<feature type="transmembrane region" description="Helical" evidence="12">
    <location>
        <begin position="21"/>
        <end position="38"/>
    </location>
</feature>
<accession>A0A0N7MWY7</accession>
<evidence type="ECO:0000256" key="4">
    <source>
        <dbReference type="ARBA" id="ARBA00022679"/>
    </source>
</evidence>
<evidence type="ECO:0000256" key="2">
    <source>
        <dbReference type="ARBA" id="ARBA00022475"/>
    </source>
</evidence>
<dbReference type="STRING" id="1633631.GCA_001442925_01796"/>
<keyword evidence="11" id="KW-1208">Phospholipid metabolism</keyword>
<evidence type="ECO:0000256" key="11">
    <source>
        <dbReference type="ARBA" id="ARBA00023264"/>
    </source>
</evidence>
<dbReference type="AlphaFoldDB" id="A0A0P1MAG2"/>
<keyword evidence="10" id="KW-0594">Phospholipid biosynthesis</keyword>
<dbReference type="GO" id="GO:0005886">
    <property type="term" value="C:plasma membrane"/>
    <property type="evidence" value="ECO:0007669"/>
    <property type="project" value="InterPro"/>
</dbReference>
<dbReference type="Proteomes" id="UP000182200">
    <property type="component" value="Unassembled WGS sequence"/>
</dbReference>
<dbReference type="Proteomes" id="UP000182011">
    <property type="component" value="Unassembled WGS sequence"/>
</dbReference>
<reference evidence="14 15" key="2">
    <citation type="submission" date="2015-11" db="EMBL/GenBank/DDBJ databases">
        <authorList>
            <person name="Zhang Y."/>
            <person name="Guo Z."/>
        </authorList>
    </citation>
    <scope>NUCLEOTIDE SEQUENCE [LARGE SCALE GENOMIC DNA]</scope>
    <source>
        <strain evidence="14">JGI-4</strain>
    </source>
</reference>
<dbReference type="InterPro" id="IPR044878">
    <property type="entry name" value="UbiA_sf"/>
</dbReference>
<feature type="transmembrane region" description="Helical" evidence="12">
    <location>
        <begin position="138"/>
        <end position="159"/>
    </location>
</feature>
<keyword evidence="9 12" id="KW-0472">Membrane</keyword>
<reference evidence="13 16" key="1">
    <citation type="submission" date="2015-11" db="EMBL/GenBank/DDBJ databases">
        <authorList>
            <person name="Varghese N."/>
        </authorList>
    </citation>
    <scope>NUCLEOTIDE SEQUENCE [LARGE SCALE GENOMIC DNA]</scope>
    <source>
        <strain evidence="13 16">JGI-8</strain>
    </source>
</reference>
<keyword evidence="3" id="KW-0444">Lipid biosynthesis</keyword>
<dbReference type="PANTHER" id="PTHR42723:SF1">
    <property type="entry name" value="CHLOROPHYLL SYNTHASE, CHLOROPLASTIC"/>
    <property type="match status" value="1"/>
</dbReference>
<dbReference type="Gene3D" id="1.10.357.140">
    <property type="entry name" value="UbiA prenyltransferase"/>
    <property type="match status" value="1"/>
</dbReference>
<dbReference type="InterPro" id="IPR000537">
    <property type="entry name" value="UbiA_prenyltransferase"/>
</dbReference>
<keyword evidence="8" id="KW-0443">Lipid metabolism</keyword>
<dbReference type="Gene3D" id="1.20.120.1780">
    <property type="entry name" value="UbiA prenyltransferase"/>
    <property type="match status" value="1"/>
</dbReference>
<name>A0A0P1MAG2_9BACT</name>
<sequence length="286" mass="31805">MLGLKVNFKKIVGIIKIIRPSNVLISGLTISVAVLIFGGEGFDILRLALMAGIVGVLIDAGANVINDFFDVEIDRINKPHRPIPSGLVSKRFALFIYFVCTILGLLVASFLNKMAFMIVFFSSVAIFLYSYRLKRIPLVGNFTVAFITGLAFIFAGSIVGNFKDALFPFLFAFMINFGREIIKDIEDIEGDLKSGVRTFPIVRGVNWAVAVSVSVFLILIFATMIPYFVGIYNHLYFLIVSVVNVGLIFVIFSLIRDRSKRNLNRLSNILKFEMLVGLSAIYFGSL</sequence>
<feature type="transmembrane region" description="Helical" evidence="12">
    <location>
        <begin position="165"/>
        <end position="182"/>
    </location>
</feature>
<dbReference type="InterPro" id="IPR023547">
    <property type="entry name" value="DGGGP_synth"/>
</dbReference>
<evidence type="ECO:0000256" key="10">
    <source>
        <dbReference type="ARBA" id="ARBA00023209"/>
    </source>
</evidence>
<keyword evidence="2" id="KW-1003">Cell membrane</keyword>
<dbReference type="GO" id="GO:0047295">
    <property type="term" value="F:geranylgeranylglycerol-phosphate geranylgeranyltransferase activity"/>
    <property type="evidence" value="ECO:0007669"/>
    <property type="project" value="InterPro"/>
</dbReference>
<dbReference type="Pfam" id="PF01040">
    <property type="entry name" value="UbiA"/>
    <property type="match status" value="1"/>
</dbReference>
<evidence type="ECO:0000256" key="1">
    <source>
        <dbReference type="ARBA" id="ARBA00004141"/>
    </source>
</evidence>
<dbReference type="GO" id="GO:0000287">
    <property type="term" value="F:magnesium ion binding"/>
    <property type="evidence" value="ECO:0007669"/>
    <property type="project" value="InterPro"/>
</dbReference>
<dbReference type="EMBL" id="CZVI01000008">
    <property type="protein sequence ID" value="CUS84410.1"/>
    <property type="molecule type" value="Genomic_DNA"/>
</dbReference>
<protein>
    <submittedName>
        <fullName evidence="14">Geranylgeranylglycerol-phosphate geranylgeranyltransferase</fullName>
    </submittedName>
</protein>
<dbReference type="GO" id="GO:0008654">
    <property type="term" value="P:phospholipid biosynthetic process"/>
    <property type="evidence" value="ECO:0007669"/>
    <property type="project" value="UniProtKB-KW"/>
</dbReference>
<accession>A0A0P1LRM6</accession>
<evidence type="ECO:0000256" key="7">
    <source>
        <dbReference type="ARBA" id="ARBA00022989"/>
    </source>
</evidence>
<keyword evidence="7 12" id="KW-1133">Transmembrane helix</keyword>
<evidence type="ECO:0000313" key="16">
    <source>
        <dbReference type="Proteomes" id="UP000182200"/>
    </source>
</evidence>
<accession>A0A0P1MCJ1</accession>
<keyword evidence="16" id="KW-1185">Reference proteome</keyword>
<organism evidence="14 15">
    <name type="scientific">Candidatus Kryptonium thompsonii</name>
    <dbReference type="NCBI Taxonomy" id="1633631"/>
    <lineage>
        <taxon>Bacteria</taxon>
        <taxon>Pseudomonadati</taxon>
        <taxon>Candidatus Kryptoniota</taxon>
        <taxon>Candidatus Kryptonium</taxon>
    </lineage>
</organism>
<keyword evidence="4 14" id="KW-0808">Transferase</keyword>
<accession>A0A0S4N844</accession>
<accession>A0A0P1LX52</accession>
<evidence type="ECO:0000313" key="13">
    <source>
        <dbReference type="EMBL" id="CUS84410.1"/>
    </source>
</evidence>
<feature type="transmembrane region" description="Helical" evidence="12">
    <location>
        <begin position="114"/>
        <end position="131"/>
    </location>
</feature>
<evidence type="ECO:0000256" key="8">
    <source>
        <dbReference type="ARBA" id="ARBA00023098"/>
    </source>
</evidence>
<keyword evidence="5 12" id="KW-0812">Transmembrane</keyword>
<dbReference type="PANTHER" id="PTHR42723">
    <property type="entry name" value="CHLOROPHYLL SYNTHASE"/>
    <property type="match status" value="1"/>
</dbReference>
<dbReference type="InterPro" id="IPR050475">
    <property type="entry name" value="Prenyltransferase_related"/>
</dbReference>
<feature type="transmembrane region" description="Helical" evidence="12">
    <location>
        <begin position="87"/>
        <end position="108"/>
    </location>
</feature>
<comment type="subcellular location">
    <subcellularLocation>
        <location evidence="1">Membrane</location>
        <topology evidence="1">Multi-pass membrane protein</topology>
    </subcellularLocation>
</comment>
<keyword evidence="6" id="KW-0460">Magnesium</keyword>
<evidence type="ECO:0000313" key="14">
    <source>
        <dbReference type="EMBL" id="CUU07372.1"/>
    </source>
</evidence>
<gene>
    <name evidence="14" type="ORF">JGI4_01801</name>
    <name evidence="13" type="ORF">JGI8_00793</name>
</gene>
<dbReference type="EMBL" id="FAOP01000006">
    <property type="protein sequence ID" value="CUU07372.1"/>
    <property type="molecule type" value="Genomic_DNA"/>
</dbReference>
<evidence type="ECO:0000256" key="12">
    <source>
        <dbReference type="SAM" id="Phobius"/>
    </source>
</evidence>
<proteinExistence type="inferred from homology"/>
<evidence type="ECO:0000256" key="3">
    <source>
        <dbReference type="ARBA" id="ARBA00022516"/>
    </source>
</evidence>
<evidence type="ECO:0000256" key="9">
    <source>
        <dbReference type="ARBA" id="ARBA00023136"/>
    </source>
</evidence>
<evidence type="ECO:0000256" key="5">
    <source>
        <dbReference type="ARBA" id="ARBA00022692"/>
    </source>
</evidence>
<accession>A0A0P1M107</accession>
<accession>A0A0P1MA24</accession>